<reference evidence="2" key="1">
    <citation type="journal article" date="2020" name="Stud. Mycol.">
        <title>101 Dothideomycetes genomes: a test case for predicting lifestyles and emergence of pathogens.</title>
        <authorList>
            <person name="Haridas S."/>
            <person name="Albert R."/>
            <person name="Binder M."/>
            <person name="Bloem J."/>
            <person name="Labutti K."/>
            <person name="Salamov A."/>
            <person name="Andreopoulos B."/>
            <person name="Baker S."/>
            <person name="Barry K."/>
            <person name="Bills G."/>
            <person name="Bluhm B."/>
            <person name="Cannon C."/>
            <person name="Castanera R."/>
            <person name="Culley D."/>
            <person name="Daum C."/>
            <person name="Ezra D."/>
            <person name="Gonzalez J."/>
            <person name="Henrissat B."/>
            <person name="Kuo A."/>
            <person name="Liang C."/>
            <person name="Lipzen A."/>
            <person name="Lutzoni F."/>
            <person name="Magnuson J."/>
            <person name="Mondo S."/>
            <person name="Nolan M."/>
            <person name="Ohm R."/>
            <person name="Pangilinan J."/>
            <person name="Park H.-J."/>
            <person name="Ramirez L."/>
            <person name="Alfaro M."/>
            <person name="Sun H."/>
            <person name="Tritt A."/>
            <person name="Yoshinaga Y."/>
            <person name="Zwiers L.-H."/>
            <person name="Turgeon B."/>
            <person name="Goodwin S."/>
            <person name="Spatafora J."/>
            <person name="Crous P."/>
            <person name="Grigoriev I."/>
        </authorList>
    </citation>
    <scope>NUCLEOTIDE SEQUENCE</scope>
    <source>
        <strain evidence="2">ATCC 16933</strain>
    </source>
</reference>
<evidence type="ECO:0000256" key="1">
    <source>
        <dbReference type="SAM" id="MobiDB-lite"/>
    </source>
</evidence>
<name>A0A6A6NPT3_9PEZI</name>
<evidence type="ECO:0000313" key="2">
    <source>
        <dbReference type="EMBL" id="KAF2453689.1"/>
    </source>
</evidence>
<feature type="compositionally biased region" description="Acidic residues" evidence="1">
    <location>
        <begin position="1"/>
        <end position="22"/>
    </location>
</feature>
<proteinExistence type="predicted"/>
<accession>A0A6A6NPT3</accession>
<feature type="region of interest" description="Disordered" evidence="1">
    <location>
        <begin position="1"/>
        <end position="32"/>
    </location>
</feature>
<gene>
    <name evidence="2" type="ORF">BDY21DRAFT_355730</name>
</gene>
<dbReference type="EMBL" id="MU001696">
    <property type="protein sequence ID" value="KAF2453689.1"/>
    <property type="molecule type" value="Genomic_DNA"/>
</dbReference>
<organism evidence="2 3">
    <name type="scientific">Lineolata rhizophorae</name>
    <dbReference type="NCBI Taxonomy" id="578093"/>
    <lineage>
        <taxon>Eukaryota</taxon>
        <taxon>Fungi</taxon>
        <taxon>Dikarya</taxon>
        <taxon>Ascomycota</taxon>
        <taxon>Pezizomycotina</taxon>
        <taxon>Dothideomycetes</taxon>
        <taxon>Dothideomycetes incertae sedis</taxon>
        <taxon>Lineolatales</taxon>
        <taxon>Lineolataceae</taxon>
        <taxon>Lineolata</taxon>
    </lineage>
</organism>
<keyword evidence="3" id="KW-1185">Reference proteome</keyword>
<dbReference type="Proteomes" id="UP000799766">
    <property type="component" value="Unassembled WGS sequence"/>
</dbReference>
<evidence type="ECO:0000313" key="3">
    <source>
        <dbReference type="Proteomes" id="UP000799766"/>
    </source>
</evidence>
<dbReference type="AlphaFoldDB" id="A0A6A6NPT3"/>
<protein>
    <submittedName>
        <fullName evidence="2">Uncharacterized protein</fullName>
    </submittedName>
</protein>
<sequence length="113" mass="13004">MSDADTDLTDVDEFDTDDDGSDSDAPSPSDCQLPQQYYREHAQVVSKSEVAEADYADSSSNSLDRMEKLWHLYCEHVKWVPAFDGLTLDDISSFLRWKLRRKRDENGRKLRGL</sequence>